<dbReference type="GO" id="GO:0005829">
    <property type="term" value="C:cytosol"/>
    <property type="evidence" value="ECO:0007669"/>
    <property type="project" value="UniProtKB-ARBA"/>
</dbReference>
<dbReference type="HAMAP" id="MF_00948">
    <property type="entry name" value="NusG"/>
    <property type="match status" value="1"/>
</dbReference>
<name>A0A239B7Z9_9PROT</name>
<evidence type="ECO:0000259" key="9">
    <source>
        <dbReference type="SMART" id="SM00739"/>
    </source>
</evidence>
<keyword evidence="3 5" id="KW-0805">Transcription regulation</keyword>
<dbReference type="PANTHER" id="PTHR30265">
    <property type="entry name" value="RHO-INTERACTING TRANSCRIPTION TERMINATION FACTOR NUSG"/>
    <property type="match status" value="1"/>
</dbReference>
<evidence type="ECO:0000313" key="10">
    <source>
        <dbReference type="EMBL" id="SNS04036.1"/>
    </source>
</evidence>
<dbReference type="GO" id="GO:0006353">
    <property type="term" value="P:DNA-templated transcription termination"/>
    <property type="evidence" value="ECO:0007669"/>
    <property type="project" value="UniProtKB-UniRule"/>
</dbReference>
<dbReference type="GO" id="GO:0032784">
    <property type="term" value="P:regulation of DNA-templated transcription elongation"/>
    <property type="evidence" value="ECO:0007669"/>
    <property type="project" value="InterPro"/>
</dbReference>
<evidence type="ECO:0000256" key="1">
    <source>
        <dbReference type="ARBA" id="ARBA00022472"/>
    </source>
</evidence>
<feature type="domain" description="KOW" evidence="9">
    <location>
        <begin position="124"/>
        <end position="151"/>
    </location>
</feature>
<dbReference type="Gene3D" id="3.30.70.940">
    <property type="entry name" value="NusG, N-terminal domain"/>
    <property type="match status" value="1"/>
</dbReference>
<dbReference type="OrthoDB" id="9809075at2"/>
<dbReference type="PROSITE" id="PS01014">
    <property type="entry name" value="NUSG"/>
    <property type="match status" value="1"/>
</dbReference>
<keyword evidence="11" id="KW-1185">Reference proteome</keyword>
<dbReference type="RefSeq" id="WP_089376387.1">
    <property type="nucleotide sequence ID" value="NZ_FZOA01000015.1"/>
</dbReference>
<dbReference type="GO" id="GO:0031564">
    <property type="term" value="P:transcription antitermination"/>
    <property type="evidence" value="ECO:0007669"/>
    <property type="project" value="UniProtKB-UniRule"/>
</dbReference>
<evidence type="ECO:0000256" key="2">
    <source>
        <dbReference type="ARBA" id="ARBA00022814"/>
    </source>
</evidence>
<keyword evidence="4 5" id="KW-0804">Transcription</keyword>
<dbReference type="CDD" id="cd06091">
    <property type="entry name" value="KOW_NusG"/>
    <property type="match status" value="1"/>
</dbReference>
<dbReference type="InterPro" id="IPR008991">
    <property type="entry name" value="Translation_prot_SH3-like_sf"/>
</dbReference>
<evidence type="ECO:0000259" key="8">
    <source>
        <dbReference type="SMART" id="SM00738"/>
    </source>
</evidence>
<feature type="domain" description="NusG-like N-terminal" evidence="8">
    <location>
        <begin position="3"/>
        <end position="112"/>
    </location>
</feature>
<dbReference type="SUPFAM" id="SSF82679">
    <property type="entry name" value="N-utilization substance G protein NusG, N-terminal domain"/>
    <property type="match status" value="1"/>
</dbReference>
<evidence type="ECO:0000256" key="7">
    <source>
        <dbReference type="RuleBase" id="RU000538"/>
    </source>
</evidence>
<dbReference type="GO" id="GO:0006354">
    <property type="term" value="P:DNA-templated transcription elongation"/>
    <property type="evidence" value="ECO:0007669"/>
    <property type="project" value="UniProtKB-UniRule"/>
</dbReference>
<dbReference type="Gene3D" id="2.30.30.30">
    <property type="match status" value="1"/>
</dbReference>
<dbReference type="InterPro" id="IPR006645">
    <property type="entry name" value="NGN-like_dom"/>
</dbReference>
<sequence length="179" mass="20197">MSNMRWYAVQAFSGFEKSVKKGLEERIARSDIGDMFGDILVPVEEVVEMKNGVKSITERKLYPGYVLVQMQMGDESWHLVKSTPRVTAFIGGTAQKPTPIKDKEVEIILQRMDDSKSNPTQKLTFDKGESVRVIDGPFKDFSGTVEDLNYEKSKLRVSVVIFGRATPVELDFGQVEKEV</sequence>
<dbReference type="InterPro" id="IPR047050">
    <property type="entry name" value="NGN"/>
</dbReference>
<evidence type="ECO:0000256" key="5">
    <source>
        <dbReference type="HAMAP-Rule" id="MF_00948"/>
    </source>
</evidence>
<dbReference type="InterPro" id="IPR036735">
    <property type="entry name" value="NGN_dom_sf"/>
</dbReference>
<gene>
    <name evidence="5" type="primary">nusG</name>
    <name evidence="10" type="ORF">SAMN05192560_2343</name>
</gene>
<keyword evidence="2 5" id="KW-0889">Transcription antitermination</keyword>
<comment type="function">
    <text evidence="5 7">Participates in transcription elongation, termination and antitermination.</text>
</comment>
<evidence type="ECO:0000313" key="11">
    <source>
        <dbReference type="Proteomes" id="UP000198305"/>
    </source>
</evidence>
<dbReference type="PRINTS" id="PR00338">
    <property type="entry name" value="NUSGTNSCPFCT"/>
</dbReference>
<reference evidence="11" key="1">
    <citation type="submission" date="2017-06" db="EMBL/GenBank/DDBJ databases">
        <authorList>
            <person name="Varghese N."/>
            <person name="Submissions S."/>
        </authorList>
    </citation>
    <scope>NUCLEOTIDE SEQUENCE [LARGE SCALE GENOMIC DNA]</scope>
    <source>
        <strain evidence="11">Ca-68</strain>
    </source>
</reference>
<dbReference type="SUPFAM" id="SSF50104">
    <property type="entry name" value="Translation proteins SH3-like domain"/>
    <property type="match status" value="1"/>
</dbReference>
<dbReference type="CDD" id="cd09891">
    <property type="entry name" value="NGN_Bact_1"/>
    <property type="match status" value="1"/>
</dbReference>
<evidence type="ECO:0000256" key="4">
    <source>
        <dbReference type="ARBA" id="ARBA00023163"/>
    </source>
</evidence>
<dbReference type="InterPro" id="IPR015869">
    <property type="entry name" value="Transcrpt_antiterm_NusG_bac_CS"/>
</dbReference>
<dbReference type="InterPro" id="IPR001062">
    <property type="entry name" value="Transcrpt_antiterm_NusG"/>
</dbReference>
<proteinExistence type="inferred from homology"/>
<organism evidence="10 11">
    <name type="scientific">Methylobacillus rhizosphaerae</name>
    <dbReference type="NCBI Taxonomy" id="551994"/>
    <lineage>
        <taxon>Bacteria</taxon>
        <taxon>Pseudomonadati</taxon>
        <taxon>Pseudomonadota</taxon>
        <taxon>Betaproteobacteria</taxon>
        <taxon>Nitrosomonadales</taxon>
        <taxon>Methylophilaceae</taxon>
        <taxon>Methylobacillus</taxon>
    </lineage>
</organism>
<dbReference type="AlphaFoldDB" id="A0A239B7Z9"/>
<keyword evidence="1 5" id="KW-0806">Transcription termination</keyword>
<accession>A0A239B7Z9</accession>
<dbReference type="FunFam" id="2.30.30.30:FF:000002">
    <property type="entry name" value="Transcription termination/antitermination factor NusG"/>
    <property type="match status" value="1"/>
</dbReference>
<dbReference type="EMBL" id="FZOA01000015">
    <property type="protein sequence ID" value="SNS04036.1"/>
    <property type="molecule type" value="Genomic_DNA"/>
</dbReference>
<dbReference type="InterPro" id="IPR043425">
    <property type="entry name" value="NusG-like"/>
</dbReference>
<dbReference type="FunFam" id="3.30.70.940:FF:000001">
    <property type="entry name" value="Transcription termination/antitermination protein NusG"/>
    <property type="match status" value="1"/>
</dbReference>
<dbReference type="PANTHER" id="PTHR30265:SF2">
    <property type="entry name" value="TRANSCRIPTION TERMINATION_ANTITERMINATION PROTEIN NUSG"/>
    <property type="match status" value="1"/>
</dbReference>
<protein>
    <recommendedName>
        <fullName evidence="5 6">Transcription termination/antitermination protein NusG</fullName>
    </recommendedName>
</protein>
<evidence type="ECO:0000256" key="3">
    <source>
        <dbReference type="ARBA" id="ARBA00023015"/>
    </source>
</evidence>
<evidence type="ECO:0000256" key="6">
    <source>
        <dbReference type="NCBIfam" id="TIGR00922"/>
    </source>
</evidence>
<dbReference type="NCBIfam" id="TIGR00922">
    <property type="entry name" value="nusG"/>
    <property type="match status" value="1"/>
</dbReference>
<comment type="similarity">
    <text evidence="5 7">Belongs to the NusG family.</text>
</comment>
<dbReference type="InterPro" id="IPR014722">
    <property type="entry name" value="Rib_uL2_dom2"/>
</dbReference>
<dbReference type="Pfam" id="PF02357">
    <property type="entry name" value="NusG"/>
    <property type="match status" value="1"/>
</dbReference>
<dbReference type="Pfam" id="PF00467">
    <property type="entry name" value="KOW"/>
    <property type="match status" value="1"/>
</dbReference>
<dbReference type="InterPro" id="IPR005824">
    <property type="entry name" value="KOW"/>
</dbReference>
<dbReference type="SMART" id="SM00738">
    <property type="entry name" value="NGN"/>
    <property type="match status" value="1"/>
</dbReference>
<dbReference type="Proteomes" id="UP000198305">
    <property type="component" value="Unassembled WGS sequence"/>
</dbReference>
<dbReference type="SMART" id="SM00739">
    <property type="entry name" value="KOW"/>
    <property type="match status" value="1"/>
</dbReference>